<dbReference type="GO" id="GO:0000917">
    <property type="term" value="P:division septum assembly"/>
    <property type="evidence" value="ECO:0007669"/>
    <property type="project" value="UniProtKB-KW"/>
</dbReference>
<proteinExistence type="predicted"/>
<dbReference type="Proteomes" id="UP000070366">
    <property type="component" value="Unassembled WGS sequence"/>
</dbReference>
<dbReference type="GO" id="GO:0043093">
    <property type="term" value="P:FtsZ-dependent cytokinesis"/>
    <property type="evidence" value="ECO:0007669"/>
    <property type="project" value="TreeGrafter"/>
</dbReference>
<evidence type="ECO:0000256" key="9">
    <source>
        <dbReference type="ARBA" id="ARBA00033158"/>
    </source>
</evidence>
<comment type="function">
    <text evidence="7">Activator of cell division through the inhibition of FtsZ GTPase activity, therefore promoting FtsZ assembly into bundles of protofilaments necessary for the formation of the division Z ring. It is recruited early at mid-cell but it is not essential for cell division.</text>
</comment>
<dbReference type="OrthoDB" id="1826286at2"/>
<dbReference type="InterPro" id="IPR053712">
    <property type="entry name" value="Bac_CellDiv_Activator"/>
</dbReference>
<evidence type="ECO:0000256" key="4">
    <source>
        <dbReference type="ARBA" id="ARBA00022618"/>
    </source>
</evidence>
<evidence type="ECO:0000256" key="6">
    <source>
        <dbReference type="ARBA" id="ARBA00023306"/>
    </source>
</evidence>
<dbReference type="STRING" id="626937.HMPREF3293_02674"/>
<keyword evidence="3" id="KW-0963">Cytoplasm</keyword>
<dbReference type="RefSeq" id="WP_066521904.1">
    <property type="nucleotide sequence ID" value="NZ_CABMOF010000006.1"/>
</dbReference>
<evidence type="ECO:0000313" key="12">
    <source>
        <dbReference type="Proteomes" id="UP000070366"/>
    </source>
</evidence>
<sequence length="104" mass="11682">MEKTKTVVSIGGKEYTICGTDSAEYIHRVALHVNKKLTELKKANPDLNNIQLAMLTSLNIADEYMKTSDELAAAKKELERTQKEVERLEKGAGTTNRTTPFNKR</sequence>
<dbReference type="Pfam" id="PF05164">
    <property type="entry name" value="ZapA"/>
    <property type="match status" value="1"/>
</dbReference>
<comment type="subcellular location">
    <subcellularLocation>
        <location evidence="1">Cytoplasm</location>
    </subcellularLocation>
</comment>
<dbReference type="EMBL" id="LSZW01000064">
    <property type="protein sequence ID" value="KXK64594.1"/>
    <property type="molecule type" value="Genomic_DNA"/>
</dbReference>
<name>A0A136Q1W2_9FIRM</name>
<gene>
    <name evidence="11" type="ORF">HMPREF3293_02674</name>
</gene>
<dbReference type="InterPro" id="IPR036192">
    <property type="entry name" value="Cell_div_ZapA-like_sf"/>
</dbReference>
<dbReference type="GO" id="GO:0032153">
    <property type="term" value="C:cell division site"/>
    <property type="evidence" value="ECO:0007669"/>
    <property type="project" value="TreeGrafter"/>
</dbReference>
<dbReference type="AlphaFoldDB" id="A0A136Q1W2"/>
<evidence type="ECO:0000256" key="1">
    <source>
        <dbReference type="ARBA" id="ARBA00004496"/>
    </source>
</evidence>
<evidence type="ECO:0000313" key="11">
    <source>
        <dbReference type="EMBL" id="KXK64594.1"/>
    </source>
</evidence>
<protein>
    <recommendedName>
        <fullName evidence="2">Cell division protein ZapA</fullName>
    </recommendedName>
    <alternativeName>
        <fullName evidence="9">Z ring-associated protein ZapA</fullName>
    </alternativeName>
</protein>
<feature type="region of interest" description="Disordered" evidence="10">
    <location>
        <begin position="84"/>
        <end position="104"/>
    </location>
</feature>
<keyword evidence="12" id="KW-1185">Reference proteome</keyword>
<comment type="subunit">
    <text evidence="8">Homodimer. Interacts with FtsZ.</text>
</comment>
<evidence type="ECO:0000256" key="2">
    <source>
        <dbReference type="ARBA" id="ARBA00015195"/>
    </source>
</evidence>
<dbReference type="PANTHER" id="PTHR34981:SF1">
    <property type="entry name" value="CELL DIVISION PROTEIN ZAPA"/>
    <property type="match status" value="1"/>
</dbReference>
<organism evidence="11 12">
    <name type="scientific">Christensenella minuta</name>
    <dbReference type="NCBI Taxonomy" id="626937"/>
    <lineage>
        <taxon>Bacteria</taxon>
        <taxon>Bacillati</taxon>
        <taxon>Bacillota</taxon>
        <taxon>Clostridia</taxon>
        <taxon>Christensenellales</taxon>
        <taxon>Christensenellaceae</taxon>
        <taxon>Christensenella</taxon>
    </lineage>
</organism>
<evidence type="ECO:0000256" key="10">
    <source>
        <dbReference type="SAM" id="MobiDB-lite"/>
    </source>
</evidence>
<evidence type="ECO:0000256" key="7">
    <source>
        <dbReference type="ARBA" id="ARBA00024910"/>
    </source>
</evidence>
<keyword evidence="6" id="KW-0131">Cell cycle</keyword>
<feature type="compositionally biased region" description="Polar residues" evidence="10">
    <location>
        <begin position="93"/>
        <end position="104"/>
    </location>
</feature>
<dbReference type="GO" id="GO:0030428">
    <property type="term" value="C:cell septum"/>
    <property type="evidence" value="ECO:0007669"/>
    <property type="project" value="TreeGrafter"/>
</dbReference>
<dbReference type="SUPFAM" id="SSF102829">
    <property type="entry name" value="Cell division protein ZapA-like"/>
    <property type="match status" value="1"/>
</dbReference>
<dbReference type="GO" id="GO:0000921">
    <property type="term" value="P:septin ring assembly"/>
    <property type="evidence" value="ECO:0007669"/>
    <property type="project" value="TreeGrafter"/>
</dbReference>
<dbReference type="KEGG" id="cmiu:B1H56_07635"/>
<dbReference type="PANTHER" id="PTHR34981">
    <property type="entry name" value="CELL DIVISION PROTEIN ZAPA"/>
    <property type="match status" value="1"/>
</dbReference>
<dbReference type="Gene3D" id="6.10.250.790">
    <property type="match status" value="1"/>
</dbReference>
<reference evidence="11 12" key="1">
    <citation type="submission" date="2016-02" db="EMBL/GenBank/DDBJ databases">
        <authorList>
            <person name="Wen L."/>
            <person name="He K."/>
            <person name="Yang H."/>
        </authorList>
    </citation>
    <scope>NUCLEOTIDE SEQUENCE [LARGE SCALE GENOMIC DNA]</scope>
    <source>
        <strain evidence="11 12">DSM 22607</strain>
    </source>
</reference>
<keyword evidence="4 11" id="KW-0132">Cell division</keyword>
<evidence type="ECO:0000256" key="8">
    <source>
        <dbReference type="ARBA" id="ARBA00026068"/>
    </source>
</evidence>
<dbReference type="GO" id="GO:0005829">
    <property type="term" value="C:cytosol"/>
    <property type="evidence" value="ECO:0007669"/>
    <property type="project" value="TreeGrafter"/>
</dbReference>
<accession>A0A136Q1W2</accession>
<evidence type="ECO:0000256" key="5">
    <source>
        <dbReference type="ARBA" id="ARBA00023210"/>
    </source>
</evidence>
<keyword evidence="5" id="KW-0717">Septation</keyword>
<comment type="caution">
    <text evidence="11">The sequence shown here is derived from an EMBL/GenBank/DDBJ whole genome shotgun (WGS) entry which is preliminary data.</text>
</comment>
<dbReference type="InterPro" id="IPR007838">
    <property type="entry name" value="Cell_div_ZapA-like"/>
</dbReference>
<evidence type="ECO:0000256" key="3">
    <source>
        <dbReference type="ARBA" id="ARBA00022490"/>
    </source>
</evidence>